<evidence type="ECO:0000256" key="7">
    <source>
        <dbReference type="RuleBase" id="RU000320"/>
    </source>
</evidence>
<evidence type="ECO:0000313" key="10">
    <source>
        <dbReference type="EMBL" id="MDO1531887.1"/>
    </source>
</evidence>
<dbReference type="RefSeq" id="WP_301805512.1">
    <property type="nucleotide sequence ID" value="NZ_JAUJZH010000003.1"/>
</dbReference>
<feature type="transmembrane region" description="Helical" evidence="8">
    <location>
        <begin position="20"/>
        <end position="38"/>
    </location>
</feature>
<protein>
    <submittedName>
        <fullName evidence="10">Monovalent cation/H+ antiporter subunit D</fullName>
    </submittedName>
</protein>
<feature type="transmembrane region" description="Helical" evidence="8">
    <location>
        <begin position="423"/>
        <end position="444"/>
    </location>
</feature>
<dbReference type="Pfam" id="PF00361">
    <property type="entry name" value="Proton_antipo_M"/>
    <property type="match status" value="1"/>
</dbReference>
<dbReference type="NCBIfam" id="NF009309">
    <property type="entry name" value="PRK12666.1"/>
    <property type="match status" value="1"/>
</dbReference>
<feature type="transmembrane region" description="Helical" evidence="8">
    <location>
        <begin position="47"/>
        <end position="67"/>
    </location>
</feature>
<keyword evidence="3" id="KW-1003">Cell membrane</keyword>
<dbReference type="PANTHER" id="PTHR42703">
    <property type="entry name" value="NADH DEHYDROGENASE"/>
    <property type="match status" value="1"/>
</dbReference>
<name>A0ABT8S0T3_9BURK</name>
<organism evidence="10 11">
    <name type="scientific">Variovorax ginsengisoli</name>
    <dbReference type="NCBI Taxonomy" id="363844"/>
    <lineage>
        <taxon>Bacteria</taxon>
        <taxon>Pseudomonadati</taxon>
        <taxon>Pseudomonadota</taxon>
        <taxon>Betaproteobacteria</taxon>
        <taxon>Burkholderiales</taxon>
        <taxon>Comamonadaceae</taxon>
        <taxon>Variovorax</taxon>
    </lineage>
</organism>
<feature type="transmembrane region" description="Helical" evidence="8">
    <location>
        <begin position="126"/>
        <end position="145"/>
    </location>
</feature>
<feature type="transmembrane region" description="Helical" evidence="8">
    <location>
        <begin position="181"/>
        <end position="205"/>
    </location>
</feature>
<feature type="transmembrane region" description="Helical" evidence="8">
    <location>
        <begin position="352"/>
        <end position="373"/>
    </location>
</feature>
<evidence type="ECO:0000256" key="2">
    <source>
        <dbReference type="ARBA" id="ARBA00005346"/>
    </source>
</evidence>
<gene>
    <name evidence="10" type="ORF">Q2T77_06275</name>
</gene>
<feature type="transmembrane region" description="Helical" evidence="8">
    <location>
        <begin position="87"/>
        <end position="114"/>
    </location>
</feature>
<evidence type="ECO:0000256" key="3">
    <source>
        <dbReference type="ARBA" id="ARBA00022475"/>
    </source>
</evidence>
<keyword evidence="4 7" id="KW-0812">Transmembrane</keyword>
<keyword evidence="6 8" id="KW-0472">Membrane</keyword>
<evidence type="ECO:0000256" key="8">
    <source>
        <dbReference type="SAM" id="Phobius"/>
    </source>
</evidence>
<feature type="transmembrane region" description="Helical" evidence="8">
    <location>
        <begin position="151"/>
        <end position="169"/>
    </location>
</feature>
<evidence type="ECO:0000256" key="4">
    <source>
        <dbReference type="ARBA" id="ARBA00022692"/>
    </source>
</evidence>
<feature type="transmembrane region" description="Helical" evidence="8">
    <location>
        <begin position="299"/>
        <end position="318"/>
    </location>
</feature>
<evidence type="ECO:0000259" key="9">
    <source>
        <dbReference type="Pfam" id="PF00361"/>
    </source>
</evidence>
<feature type="transmembrane region" description="Helical" evidence="8">
    <location>
        <begin position="255"/>
        <end position="279"/>
    </location>
</feature>
<accession>A0ABT8S0T3</accession>
<feature type="transmembrane region" description="Helical" evidence="8">
    <location>
        <begin position="225"/>
        <end position="243"/>
    </location>
</feature>
<keyword evidence="11" id="KW-1185">Reference proteome</keyword>
<comment type="caution">
    <text evidence="10">The sequence shown here is derived from an EMBL/GenBank/DDBJ whole genome shotgun (WGS) entry which is preliminary data.</text>
</comment>
<evidence type="ECO:0000256" key="6">
    <source>
        <dbReference type="ARBA" id="ARBA00023136"/>
    </source>
</evidence>
<feature type="domain" description="NADH:quinone oxidoreductase/Mrp antiporter transmembrane" evidence="9">
    <location>
        <begin position="148"/>
        <end position="383"/>
    </location>
</feature>
<reference evidence="10" key="1">
    <citation type="submission" date="2023-06" db="EMBL/GenBank/DDBJ databases">
        <authorList>
            <person name="Jiang Y."/>
            <person name="Liu Q."/>
        </authorList>
    </citation>
    <scope>NUCLEOTIDE SEQUENCE</scope>
    <source>
        <strain evidence="10">CGMCC 1.12090</strain>
    </source>
</reference>
<dbReference type="EMBL" id="JAUKVY010000003">
    <property type="protein sequence ID" value="MDO1531887.1"/>
    <property type="molecule type" value="Genomic_DNA"/>
</dbReference>
<comment type="subcellular location">
    <subcellularLocation>
        <location evidence="1">Cell membrane</location>
        <topology evidence="1">Multi-pass membrane protein</topology>
    </subcellularLocation>
    <subcellularLocation>
        <location evidence="7">Membrane</location>
        <topology evidence="7">Multi-pass membrane protein</topology>
    </subcellularLocation>
</comment>
<feature type="transmembrane region" description="Helical" evidence="8">
    <location>
        <begin position="325"/>
        <end position="346"/>
    </location>
</feature>
<sequence>MSEPFAFLDRLLEFSMPHLIAVPILVPMLTAALMLLLGEEHRRSKSALSVASGLIGLLTALALLRWVNAPDTGGGPGSIGVYLPGNWRAPFGIVLVADRLSTMMVALTGVVAFAASIYSTSRWDRAGVHFHPLLQLQLMGLNGAFLTGDLFNLFVFFEVMLAASYGLLLHGSGRLRVQAGLHYVAINLAASSLFLVGAALLYGVTGTLNMADLGVRIAQLDPADRGLVHAAAAILGTAFFAKAGAWPLNFWLVPAYSAAVAPVGAVFSLLTKLGIYTILRLWTVLFAPDTGASAQVGQGVLTTIGMATLFVGAFGIVGTQRLSNLAGFSVLVSAGTLLAAIGFGQPAIWAGALYYLLTSTLAVAAFFMLIDMIERWRNEGRSIAPHEAAGDAPFLSKDLRRLDDVNLDDDAQALYGRAIPAGVAFLGLSFVCCTLLLAGMPPLSGFVGKFAMLSGLLGAEHVTPAGWVFLGLLMFSGLFSLLALGRTGIRHFWTQAHATLPALPALEVLPVAALLAACLALTIEAGPVMHHAAATAEGLFSPTAYRRAVLSAAQVPNPPAKPGAAK</sequence>
<dbReference type="PANTHER" id="PTHR42703:SF1">
    <property type="entry name" value="NA(+)_H(+) ANTIPORTER SUBUNIT D1"/>
    <property type="match status" value="1"/>
</dbReference>
<proteinExistence type="inferred from homology"/>
<evidence type="ECO:0000313" key="11">
    <source>
        <dbReference type="Proteomes" id="UP001169027"/>
    </source>
</evidence>
<keyword evidence="5 8" id="KW-1133">Transmembrane helix</keyword>
<dbReference type="Proteomes" id="UP001169027">
    <property type="component" value="Unassembled WGS sequence"/>
</dbReference>
<feature type="transmembrane region" description="Helical" evidence="8">
    <location>
        <begin position="464"/>
        <end position="484"/>
    </location>
</feature>
<evidence type="ECO:0000256" key="5">
    <source>
        <dbReference type="ARBA" id="ARBA00022989"/>
    </source>
</evidence>
<evidence type="ECO:0000256" key="1">
    <source>
        <dbReference type="ARBA" id="ARBA00004651"/>
    </source>
</evidence>
<dbReference type="InterPro" id="IPR050586">
    <property type="entry name" value="CPA3_Na-H_Antiporter_D"/>
</dbReference>
<dbReference type="InterPro" id="IPR001750">
    <property type="entry name" value="ND/Mrp_TM"/>
</dbReference>
<comment type="similarity">
    <text evidence="2">Belongs to the CPA3 antiporters (TC 2.A.63) subunit D family.</text>
</comment>